<evidence type="ECO:0000313" key="9">
    <source>
        <dbReference type="EMBL" id="KFP86973.1"/>
    </source>
</evidence>
<evidence type="ECO:0000256" key="4">
    <source>
        <dbReference type="ARBA" id="ARBA00022525"/>
    </source>
</evidence>
<evidence type="ECO:0000256" key="3">
    <source>
        <dbReference type="ARBA" id="ARBA00022514"/>
    </source>
</evidence>
<evidence type="ECO:0000313" key="10">
    <source>
        <dbReference type="Proteomes" id="UP000054244"/>
    </source>
</evidence>
<keyword evidence="5 8" id="KW-0732">Signal</keyword>
<evidence type="ECO:0000256" key="7">
    <source>
        <dbReference type="RuleBase" id="RU003453"/>
    </source>
</evidence>
<dbReference type="GO" id="GO:0005125">
    <property type="term" value="F:cytokine activity"/>
    <property type="evidence" value="ECO:0007669"/>
    <property type="project" value="UniProtKB-KW"/>
</dbReference>
<dbReference type="InterPro" id="IPR003443">
    <property type="entry name" value="IL-15/IL-21_fam"/>
</dbReference>
<dbReference type="SUPFAM" id="SSF47266">
    <property type="entry name" value="4-helical cytokines"/>
    <property type="match status" value="1"/>
</dbReference>
<dbReference type="GO" id="GO:0006955">
    <property type="term" value="P:immune response"/>
    <property type="evidence" value="ECO:0007669"/>
    <property type="project" value="InterPro"/>
</dbReference>
<evidence type="ECO:0000256" key="5">
    <source>
        <dbReference type="ARBA" id="ARBA00022729"/>
    </source>
</evidence>
<dbReference type="PANTHER" id="PTHR14356">
    <property type="entry name" value="INTERLEUKIN-15-RELATED"/>
    <property type="match status" value="1"/>
</dbReference>
<dbReference type="GO" id="GO:0042102">
    <property type="term" value="P:positive regulation of T cell proliferation"/>
    <property type="evidence" value="ECO:0007669"/>
    <property type="project" value="TreeGrafter"/>
</dbReference>
<reference evidence="9 10" key="1">
    <citation type="submission" date="2014-04" db="EMBL/GenBank/DDBJ databases">
        <title>Genome evolution of avian class.</title>
        <authorList>
            <person name="Zhang G."/>
            <person name="Li C."/>
        </authorList>
    </citation>
    <scope>NUCLEOTIDE SEQUENCE [LARGE SCALE GENOMIC DNA]</scope>
    <source>
        <strain evidence="9">BGI_N311</strain>
    </source>
</reference>
<dbReference type="Pfam" id="PF02372">
    <property type="entry name" value="IL15"/>
    <property type="match status" value="1"/>
</dbReference>
<gene>
    <name evidence="9" type="ORF">N311_01229</name>
</gene>
<evidence type="ECO:0000256" key="8">
    <source>
        <dbReference type="SAM" id="SignalP"/>
    </source>
</evidence>
<proteinExistence type="inferred from homology"/>
<dbReference type="GO" id="GO:0042119">
    <property type="term" value="P:neutrophil activation"/>
    <property type="evidence" value="ECO:0007669"/>
    <property type="project" value="TreeGrafter"/>
</dbReference>
<feature type="chain" id="PRO_5001877456" description="Interleukin" evidence="8">
    <location>
        <begin position="23"/>
        <end position="137"/>
    </location>
</feature>
<evidence type="ECO:0000256" key="6">
    <source>
        <dbReference type="ARBA" id="ARBA00023157"/>
    </source>
</evidence>
<dbReference type="EMBL" id="KL380476">
    <property type="protein sequence ID" value="KFP86973.1"/>
    <property type="molecule type" value="Genomic_DNA"/>
</dbReference>
<dbReference type="Proteomes" id="UP000054244">
    <property type="component" value="Unassembled WGS sequence"/>
</dbReference>
<dbReference type="Gene3D" id="1.20.1250.70">
    <property type="entry name" value="Interleukin-15/Interleukin-21"/>
    <property type="match status" value="1"/>
</dbReference>
<dbReference type="GO" id="GO:0005615">
    <property type="term" value="C:extracellular space"/>
    <property type="evidence" value="ECO:0007669"/>
    <property type="project" value="UniProtKB-KW"/>
</dbReference>
<keyword evidence="10" id="KW-1185">Reference proteome</keyword>
<dbReference type="GO" id="GO:0001819">
    <property type="term" value="P:positive regulation of cytokine production"/>
    <property type="evidence" value="ECO:0007669"/>
    <property type="project" value="TreeGrafter"/>
</dbReference>
<dbReference type="GO" id="GO:0005126">
    <property type="term" value="F:cytokine receptor binding"/>
    <property type="evidence" value="ECO:0007669"/>
    <property type="project" value="InterPro"/>
</dbReference>
<dbReference type="GO" id="GO:0050778">
    <property type="term" value="P:positive regulation of immune response"/>
    <property type="evidence" value="ECO:0007669"/>
    <property type="project" value="TreeGrafter"/>
</dbReference>
<comment type="similarity">
    <text evidence="2 7">Belongs to the IL-15/IL-21 family.</text>
</comment>
<evidence type="ECO:0000256" key="2">
    <source>
        <dbReference type="ARBA" id="ARBA00006050"/>
    </source>
</evidence>
<keyword evidence="3 7" id="KW-0202">Cytokine</keyword>
<comment type="subcellular location">
    <subcellularLocation>
        <location evidence="1">Secreted</location>
    </subcellularLocation>
</comment>
<dbReference type="AlphaFoldDB" id="A0A091NB88"/>
<accession>A0A091NB88</accession>
<organism evidence="9 10">
    <name type="scientific">Apaloderma vittatum</name>
    <name type="common">Bar-tailed trogon</name>
    <dbReference type="NCBI Taxonomy" id="57397"/>
    <lineage>
        <taxon>Eukaryota</taxon>
        <taxon>Metazoa</taxon>
        <taxon>Chordata</taxon>
        <taxon>Craniata</taxon>
        <taxon>Vertebrata</taxon>
        <taxon>Euteleostomi</taxon>
        <taxon>Archelosauria</taxon>
        <taxon>Archosauria</taxon>
        <taxon>Dinosauria</taxon>
        <taxon>Saurischia</taxon>
        <taxon>Theropoda</taxon>
        <taxon>Coelurosauria</taxon>
        <taxon>Aves</taxon>
        <taxon>Neognathae</taxon>
        <taxon>Neoaves</taxon>
        <taxon>Telluraves</taxon>
        <taxon>Coraciimorphae</taxon>
        <taxon>Trogoniformes</taxon>
        <taxon>Trogonidae</taxon>
        <taxon>Apaloderma</taxon>
    </lineage>
</organism>
<dbReference type="PANTHER" id="PTHR14356:SF3">
    <property type="entry name" value="INTERLEUKIN-15"/>
    <property type="match status" value="1"/>
</dbReference>
<keyword evidence="6" id="KW-1015">Disulfide bond</keyword>
<protein>
    <recommendedName>
        <fullName evidence="7">Interleukin</fullName>
    </recommendedName>
</protein>
<feature type="signal peptide" evidence="8">
    <location>
        <begin position="1"/>
        <end position="22"/>
    </location>
</feature>
<dbReference type="InterPro" id="IPR009079">
    <property type="entry name" value="4_helix_cytokine-like_core"/>
</dbReference>
<evidence type="ECO:0000256" key="1">
    <source>
        <dbReference type="ARBA" id="ARBA00004613"/>
    </source>
</evidence>
<name>A0A091NB88_APAVI</name>
<keyword evidence="4" id="KW-0964">Secreted</keyword>
<sequence>MMCKVLIFSCISAVMLMTAADGAALSAEVQRGLRALIEDLKLLENIKDNIHVDLYTPNEKEECTGRSLQCYLTEMSTLENEIEHEKVDVVQNIKKNLQNLTVLIPVKAGCKICEANKKNKFPAFHRELSNLLQSILK</sequence>